<dbReference type="Pfam" id="PF02576">
    <property type="entry name" value="RimP_N"/>
    <property type="match status" value="1"/>
</dbReference>
<feature type="domain" description="Ribosome maturation factor RimP N-terminal" evidence="4">
    <location>
        <begin position="22"/>
        <end position="92"/>
    </location>
</feature>
<dbReference type="EMBL" id="OUUY01000064">
    <property type="protein sequence ID" value="SPQ00226.1"/>
    <property type="molecule type" value="Genomic_DNA"/>
</dbReference>
<feature type="domain" description="Ribosome maturation factor RimP C-terminal" evidence="5">
    <location>
        <begin position="95"/>
        <end position="160"/>
    </location>
</feature>
<dbReference type="PANTHER" id="PTHR33867">
    <property type="entry name" value="RIBOSOME MATURATION FACTOR RIMP"/>
    <property type="match status" value="1"/>
</dbReference>
<gene>
    <name evidence="3 6" type="primary">rimP</name>
    <name evidence="6" type="ORF">NBG4_20032</name>
</gene>
<evidence type="ECO:0000256" key="2">
    <source>
        <dbReference type="ARBA" id="ARBA00022517"/>
    </source>
</evidence>
<proteinExistence type="inferred from homology"/>
<dbReference type="Gene3D" id="3.30.300.70">
    <property type="entry name" value="RimP-like superfamily, N-terminal"/>
    <property type="match status" value="1"/>
</dbReference>
<dbReference type="GO" id="GO:0006412">
    <property type="term" value="P:translation"/>
    <property type="evidence" value="ECO:0007669"/>
    <property type="project" value="TreeGrafter"/>
</dbReference>
<dbReference type="AlphaFoldDB" id="A0A2U3QFM6"/>
<dbReference type="SUPFAM" id="SSF74942">
    <property type="entry name" value="YhbC-like, C-terminal domain"/>
    <property type="match status" value="1"/>
</dbReference>
<dbReference type="GO" id="GO:0005829">
    <property type="term" value="C:cytosol"/>
    <property type="evidence" value="ECO:0007669"/>
    <property type="project" value="TreeGrafter"/>
</dbReference>
<dbReference type="OrthoDB" id="9805006at2"/>
<sequence>MGNPTLLFYMDDIKGIISGLAGSVATQYGVDIVDIEFVGSMRRPTVRIFIDKTGGVTLEDCERFSRAVSAVLDVEDPIRSPYVLEVSSPGLDRPLKRLRDFQASIGKLARIVTKESIERQNFFVGRITEVRGNVIVLMTKEDSLKEIPFAQVSKARLEIELK</sequence>
<keyword evidence="2 3" id="KW-0690">Ribosome biogenesis</keyword>
<organism evidence="6 7">
    <name type="scientific">Candidatus Sulfobium mesophilum</name>
    <dbReference type="NCBI Taxonomy" id="2016548"/>
    <lineage>
        <taxon>Bacteria</taxon>
        <taxon>Pseudomonadati</taxon>
        <taxon>Nitrospirota</taxon>
        <taxon>Nitrospiria</taxon>
        <taxon>Nitrospirales</taxon>
        <taxon>Nitrospiraceae</taxon>
        <taxon>Candidatus Sulfobium</taxon>
    </lineage>
</organism>
<evidence type="ECO:0000259" key="4">
    <source>
        <dbReference type="Pfam" id="PF02576"/>
    </source>
</evidence>
<dbReference type="FunFam" id="3.30.300.70:FF:000001">
    <property type="entry name" value="Ribosome maturation factor RimP"/>
    <property type="match status" value="1"/>
</dbReference>
<dbReference type="InterPro" id="IPR036847">
    <property type="entry name" value="RimP_C_sf"/>
</dbReference>
<reference evidence="7" key="1">
    <citation type="submission" date="2018-03" db="EMBL/GenBank/DDBJ databases">
        <authorList>
            <person name="Zecchin S."/>
        </authorList>
    </citation>
    <scope>NUCLEOTIDE SEQUENCE [LARGE SCALE GENOMIC DNA]</scope>
</reference>
<keyword evidence="1 3" id="KW-0963">Cytoplasm</keyword>
<keyword evidence="7" id="KW-1185">Reference proteome</keyword>
<evidence type="ECO:0000313" key="7">
    <source>
        <dbReference type="Proteomes" id="UP000245125"/>
    </source>
</evidence>
<dbReference type="InterPro" id="IPR003728">
    <property type="entry name" value="Ribosome_maturation_RimP"/>
</dbReference>
<dbReference type="CDD" id="cd01734">
    <property type="entry name" value="YlxS_C"/>
    <property type="match status" value="1"/>
</dbReference>
<comment type="subcellular location">
    <subcellularLocation>
        <location evidence="3">Cytoplasm</location>
    </subcellularLocation>
</comment>
<dbReference type="InterPro" id="IPR028989">
    <property type="entry name" value="RimP_N"/>
</dbReference>
<comment type="function">
    <text evidence="3">Required for maturation of 30S ribosomal subunits.</text>
</comment>
<dbReference type="InterPro" id="IPR035956">
    <property type="entry name" value="RimP_N_sf"/>
</dbReference>
<dbReference type="Pfam" id="PF17384">
    <property type="entry name" value="DUF150_C"/>
    <property type="match status" value="1"/>
</dbReference>
<dbReference type="Proteomes" id="UP000245125">
    <property type="component" value="Unassembled WGS sequence"/>
</dbReference>
<accession>A0A2U3QFM6</accession>
<dbReference type="Gene3D" id="2.30.30.180">
    <property type="entry name" value="Ribosome maturation factor RimP, C-terminal domain"/>
    <property type="match status" value="1"/>
</dbReference>
<dbReference type="InterPro" id="IPR028998">
    <property type="entry name" value="RimP_C"/>
</dbReference>
<name>A0A2U3QFM6_9BACT</name>
<evidence type="ECO:0000313" key="6">
    <source>
        <dbReference type="EMBL" id="SPQ00226.1"/>
    </source>
</evidence>
<protein>
    <recommendedName>
        <fullName evidence="3">Ribosome maturation factor RimP</fullName>
    </recommendedName>
</protein>
<dbReference type="HAMAP" id="MF_01077">
    <property type="entry name" value="RimP"/>
    <property type="match status" value="1"/>
</dbReference>
<evidence type="ECO:0000256" key="1">
    <source>
        <dbReference type="ARBA" id="ARBA00022490"/>
    </source>
</evidence>
<dbReference type="GO" id="GO:0000028">
    <property type="term" value="P:ribosomal small subunit assembly"/>
    <property type="evidence" value="ECO:0007669"/>
    <property type="project" value="TreeGrafter"/>
</dbReference>
<dbReference type="SUPFAM" id="SSF75420">
    <property type="entry name" value="YhbC-like, N-terminal domain"/>
    <property type="match status" value="1"/>
</dbReference>
<comment type="similarity">
    <text evidence="3">Belongs to the RimP family.</text>
</comment>
<evidence type="ECO:0000256" key="3">
    <source>
        <dbReference type="HAMAP-Rule" id="MF_01077"/>
    </source>
</evidence>
<evidence type="ECO:0000259" key="5">
    <source>
        <dbReference type="Pfam" id="PF17384"/>
    </source>
</evidence>
<dbReference type="PANTHER" id="PTHR33867:SF1">
    <property type="entry name" value="RIBOSOME MATURATION FACTOR RIMP"/>
    <property type="match status" value="1"/>
</dbReference>